<dbReference type="InterPro" id="IPR050389">
    <property type="entry name" value="LysR-type_TF"/>
</dbReference>
<dbReference type="Proteomes" id="UP001162802">
    <property type="component" value="Unassembled WGS sequence"/>
</dbReference>
<keyword evidence="3" id="KW-0238">DNA-binding</keyword>
<dbReference type="Gene3D" id="3.40.190.10">
    <property type="entry name" value="Periplasmic binding protein-like II"/>
    <property type="match status" value="2"/>
</dbReference>
<dbReference type="Pfam" id="PF00126">
    <property type="entry name" value="HTH_1"/>
    <property type="match status" value="1"/>
</dbReference>
<evidence type="ECO:0000256" key="3">
    <source>
        <dbReference type="ARBA" id="ARBA00023125"/>
    </source>
</evidence>
<evidence type="ECO:0000313" key="7">
    <source>
        <dbReference type="Proteomes" id="UP001162802"/>
    </source>
</evidence>
<name>A0ABT0AF37_9SPHN</name>
<dbReference type="RefSeq" id="WP_243801250.1">
    <property type="nucleotide sequence ID" value="NZ_JALHAT010000026.1"/>
</dbReference>
<sequence>MLSPHLPPNQLLVLAYLLKTRSVSTTALMLGMSQPSVSRALARLREVLKDPLLVRSGNQMARTWRGEELVDRLTDWVAATTSLLDEADFDPARLERRFRIATTDFGVQSACLPAMARLRRAAPSLALDLQPLGHASHRQLAHGEIDLAISGLDHDPEQVHRELLFTDHFVCVTRKDHPLARHGEGPVPLGEFLAHPHLGLTVSDAELDRVSTALGEAVRHRKVMLSVPYFALAPDLLLAGDLVTVVPSRLVHDCPRRDELAVLDAPEGLGPFPYWLLWHERSRNDPGSIWLREQLLTANAEPVPED</sequence>
<protein>
    <submittedName>
        <fullName evidence="6">LysR family transcriptional regulator</fullName>
    </submittedName>
</protein>
<organism evidence="6 7">
    <name type="scientific">Novosphingobium mangrovi</name>
    <name type="common">ex Hu et al. 2023</name>
    <dbReference type="NCBI Taxonomy" id="2930094"/>
    <lineage>
        <taxon>Bacteria</taxon>
        <taxon>Pseudomonadati</taxon>
        <taxon>Pseudomonadota</taxon>
        <taxon>Alphaproteobacteria</taxon>
        <taxon>Sphingomonadales</taxon>
        <taxon>Sphingomonadaceae</taxon>
        <taxon>Novosphingobium</taxon>
    </lineage>
</organism>
<gene>
    <name evidence="6" type="ORF">MTR65_14075</name>
</gene>
<dbReference type="CDD" id="cd08417">
    <property type="entry name" value="PBP2_Nitroaromatics_like"/>
    <property type="match status" value="1"/>
</dbReference>
<evidence type="ECO:0000313" key="6">
    <source>
        <dbReference type="EMBL" id="MCJ1961818.1"/>
    </source>
</evidence>
<dbReference type="EMBL" id="JALHAT010000026">
    <property type="protein sequence ID" value="MCJ1961818.1"/>
    <property type="molecule type" value="Genomic_DNA"/>
</dbReference>
<evidence type="ECO:0000256" key="4">
    <source>
        <dbReference type="ARBA" id="ARBA00023163"/>
    </source>
</evidence>
<dbReference type="InterPro" id="IPR005119">
    <property type="entry name" value="LysR_subst-bd"/>
</dbReference>
<keyword evidence="2" id="KW-0805">Transcription regulation</keyword>
<dbReference type="PROSITE" id="PS50931">
    <property type="entry name" value="HTH_LYSR"/>
    <property type="match status" value="1"/>
</dbReference>
<comment type="caution">
    <text evidence="6">The sequence shown here is derived from an EMBL/GenBank/DDBJ whole genome shotgun (WGS) entry which is preliminary data.</text>
</comment>
<proteinExistence type="inferred from homology"/>
<dbReference type="SUPFAM" id="SSF46785">
    <property type="entry name" value="Winged helix' DNA-binding domain"/>
    <property type="match status" value="1"/>
</dbReference>
<dbReference type="Gene3D" id="1.10.10.10">
    <property type="entry name" value="Winged helix-like DNA-binding domain superfamily/Winged helix DNA-binding domain"/>
    <property type="match status" value="1"/>
</dbReference>
<dbReference type="InterPro" id="IPR036390">
    <property type="entry name" value="WH_DNA-bd_sf"/>
</dbReference>
<evidence type="ECO:0000259" key="5">
    <source>
        <dbReference type="PROSITE" id="PS50931"/>
    </source>
</evidence>
<reference evidence="6" key="1">
    <citation type="submission" date="2022-03" db="EMBL/GenBank/DDBJ databases">
        <title>Identification of a novel bacterium isolated from mangrove sediments.</title>
        <authorList>
            <person name="Pan X."/>
        </authorList>
    </citation>
    <scope>NUCLEOTIDE SEQUENCE</scope>
    <source>
        <strain evidence="6">B2637</strain>
    </source>
</reference>
<accession>A0ABT0AF37</accession>
<dbReference type="Pfam" id="PF03466">
    <property type="entry name" value="LysR_substrate"/>
    <property type="match status" value="1"/>
</dbReference>
<dbReference type="InterPro" id="IPR037402">
    <property type="entry name" value="YidZ_PBP2"/>
</dbReference>
<dbReference type="SUPFAM" id="SSF53850">
    <property type="entry name" value="Periplasmic binding protein-like II"/>
    <property type="match status" value="1"/>
</dbReference>
<keyword evidence="7" id="KW-1185">Reference proteome</keyword>
<evidence type="ECO:0000256" key="2">
    <source>
        <dbReference type="ARBA" id="ARBA00023015"/>
    </source>
</evidence>
<dbReference type="InterPro" id="IPR000847">
    <property type="entry name" value="LysR_HTH_N"/>
</dbReference>
<keyword evidence="4" id="KW-0804">Transcription</keyword>
<comment type="similarity">
    <text evidence="1">Belongs to the LysR transcriptional regulatory family.</text>
</comment>
<dbReference type="InterPro" id="IPR036388">
    <property type="entry name" value="WH-like_DNA-bd_sf"/>
</dbReference>
<feature type="domain" description="HTH lysR-type" evidence="5">
    <location>
        <begin position="6"/>
        <end position="63"/>
    </location>
</feature>
<dbReference type="PANTHER" id="PTHR30118">
    <property type="entry name" value="HTH-TYPE TRANSCRIPTIONAL REGULATOR LEUO-RELATED"/>
    <property type="match status" value="1"/>
</dbReference>
<dbReference type="PANTHER" id="PTHR30118:SF15">
    <property type="entry name" value="TRANSCRIPTIONAL REGULATORY PROTEIN"/>
    <property type="match status" value="1"/>
</dbReference>
<evidence type="ECO:0000256" key="1">
    <source>
        <dbReference type="ARBA" id="ARBA00009437"/>
    </source>
</evidence>